<comment type="caution">
    <text evidence="2">The sequence shown here is derived from an EMBL/GenBank/DDBJ whole genome shotgun (WGS) entry which is preliminary data.</text>
</comment>
<dbReference type="EMBL" id="WEID01000103">
    <property type="protein sequence ID" value="KAB8126632.1"/>
    <property type="molecule type" value="Genomic_DNA"/>
</dbReference>
<dbReference type="OrthoDB" id="2935295at2"/>
<keyword evidence="1" id="KW-0732">Signal</keyword>
<reference evidence="2 3" key="1">
    <citation type="submission" date="2019-10" db="EMBL/GenBank/DDBJ databases">
        <title>Gracilibacillus sp. nov. isolated from rice seeds.</title>
        <authorList>
            <person name="He S."/>
        </authorList>
    </citation>
    <scope>NUCLEOTIDE SEQUENCE [LARGE SCALE GENOMIC DNA]</scope>
    <source>
        <strain evidence="2 3">TD8</strain>
    </source>
</reference>
<sequence length="372" mass="41741">MRKLYCMLCLAVITMLLLAGCNSNGAGTATDGTKDESAGYEEVTTLDLEGPVTGMNFSLDEDGNTMLWGENDGGIGDDLRRNVWVDGEVKELDIETWDQFTTMTKTGHLVNGVVNWDASVEERHSIAEYDPIIDQTKKFTAHNDRDDILLPGHGTYLQDPRTYIHTDTNPNNEEAKVYLWDIDNNEFTDLDFLEDIKSNAGELTSYPHYYLNKDASKVYATVLKEGIFSYDIASGETETLLKSEEVMPQGNVTTMLTSDEKHLIYYTNNGEDFDFTYYALDLETNEPMELGKGTSVFTLSNGNVAIVDENKVNLYDFETEKLETLHEIELNEDQSLDNVTVSLDGSTIAYGYTTEGEEDQEDTSYISILSNK</sequence>
<keyword evidence="3" id="KW-1185">Reference proteome</keyword>
<evidence type="ECO:0000256" key="1">
    <source>
        <dbReference type="SAM" id="SignalP"/>
    </source>
</evidence>
<dbReference type="RefSeq" id="WP_153406550.1">
    <property type="nucleotide sequence ID" value="NZ_ML762448.1"/>
</dbReference>
<protein>
    <recommendedName>
        <fullName evidence="4">WD40 repeat domain-containing protein</fullName>
    </recommendedName>
</protein>
<evidence type="ECO:0000313" key="2">
    <source>
        <dbReference type="EMBL" id="KAB8126632.1"/>
    </source>
</evidence>
<name>A0A7C8GQX1_9BACI</name>
<feature type="chain" id="PRO_5039283422" description="WD40 repeat domain-containing protein" evidence="1">
    <location>
        <begin position="20"/>
        <end position="372"/>
    </location>
</feature>
<dbReference type="AlphaFoldDB" id="A0A7C8GQX1"/>
<dbReference type="PROSITE" id="PS51257">
    <property type="entry name" value="PROKAR_LIPOPROTEIN"/>
    <property type="match status" value="1"/>
</dbReference>
<feature type="signal peptide" evidence="1">
    <location>
        <begin position="1"/>
        <end position="19"/>
    </location>
</feature>
<proteinExistence type="predicted"/>
<dbReference type="Proteomes" id="UP000480246">
    <property type="component" value="Unassembled WGS sequence"/>
</dbReference>
<evidence type="ECO:0008006" key="4">
    <source>
        <dbReference type="Google" id="ProtNLM"/>
    </source>
</evidence>
<evidence type="ECO:0000313" key="3">
    <source>
        <dbReference type="Proteomes" id="UP000480246"/>
    </source>
</evidence>
<accession>A0A7C8GQX1</accession>
<gene>
    <name evidence="2" type="ORF">F9U64_19480</name>
</gene>
<dbReference type="SUPFAM" id="SSF69304">
    <property type="entry name" value="Tricorn protease N-terminal domain"/>
    <property type="match status" value="1"/>
</dbReference>
<organism evidence="2 3">
    <name type="scientific">Gracilibacillus oryzae</name>
    <dbReference type="NCBI Taxonomy" id="1672701"/>
    <lineage>
        <taxon>Bacteria</taxon>
        <taxon>Bacillati</taxon>
        <taxon>Bacillota</taxon>
        <taxon>Bacilli</taxon>
        <taxon>Bacillales</taxon>
        <taxon>Bacillaceae</taxon>
        <taxon>Gracilibacillus</taxon>
    </lineage>
</organism>